<comment type="caution">
    <text evidence="1">The sequence shown here is derived from an EMBL/GenBank/DDBJ whole genome shotgun (WGS) entry which is preliminary data.</text>
</comment>
<protein>
    <submittedName>
        <fullName evidence="1">Uncharacterized protein</fullName>
    </submittedName>
</protein>
<organism evidence="1 2">
    <name type="scientific">Smallanthus sonchifolius</name>
    <dbReference type="NCBI Taxonomy" id="185202"/>
    <lineage>
        <taxon>Eukaryota</taxon>
        <taxon>Viridiplantae</taxon>
        <taxon>Streptophyta</taxon>
        <taxon>Embryophyta</taxon>
        <taxon>Tracheophyta</taxon>
        <taxon>Spermatophyta</taxon>
        <taxon>Magnoliopsida</taxon>
        <taxon>eudicotyledons</taxon>
        <taxon>Gunneridae</taxon>
        <taxon>Pentapetalae</taxon>
        <taxon>asterids</taxon>
        <taxon>campanulids</taxon>
        <taxon>Asterales</taxon>
        <taxon>Asteraceae</taxon>
        <taxon>Asteroideae</taxon>
        <taxon>Heliantheae alliance</taxon>
        <taxon>Millerieae</taxon>
        <taxon>Smallanthus</taxon>
    </lineage>
</organism>
<reference evidence="2" key="1">
    <citation type="journal article" date="2022" name="Mol. Ecol. Resour.">
        <title>The genomes of chicory, endive, great burdock and yacon provide insights into Asteraceae palaeo-polyploidization history and plant inulin production.</title>
        <authorList>
            <person name="Fan W."/>
            <person name="Wang S."/>
            <person name="Wang H."/>
            <person name="Wang A."/>
            <person name="Jiang F."/>
            <person name="Liu H."/>
            <person name="Zhao H."/>
            <person name="Xu D."/>
            <person name="Zhang Y."/>
        </authorList>
    </citation>
    <scope>NUCLEOTIDE SEQUENCE [LARGE SCALE GENOMIC DNA]</scope>
    <source>
        <strain evidence="2">cv. Yunnan</strain>
    </source>
</reference>
<dbReference type="EMBL" id="CM042022">
    <property type="protein sequence ID" value="KAI3814538.1"/>
    <property type="molecule type" value="Genomic_DNA"/>
</dbReference>
<proteinExistence type="predicted"/>
<keyword evidence="2" id="KW-1185">Reference proteome</keyword>
<name>A0ACB9J249_9ASTR</name>
<accession>A0ACB9J249</accession>
<sequence length="464" mass="50414">MTPVVPSSTSSISLIPGCTFNTIKTKNGSIKCCNSKRSTRRIIHAQDCVLPISTSLRLFPHIRTCGSHLKPRFGVASATGVDVDVPVEQADQLDSPVSGQDSGQTSKPTSTVDKSKQRSRPVRKSEMPPMKDEDLVPGATFTGKVRSIQPFGAFVDFGAFTDGLVHVSQLSDGYVKDVANVVSVGQEVKVKLVEANIETGRIALTMRENDPGSDGEASRPKKPGQKSNPRRDRDDGRKGTKFVKGQELEGTVKNLTRSGAFINLSEGEEGFLSASEEADEGFGSIMGGGSSLEIGQEVKVRVLRIARGQVTLTMKKDDDNKDLDSKLQGKVFTATNPFLIAFRENKDIASFLDDREKVEGEDMKSFGEKVKPVSDEKVKDEIVSSEEQPEITEETSSISSSSEHANAPIIGENINKDSEVPAEVLEKQIEETEIEVQVQVDAEIPTVKPVEDENLDEFNSSKLI</sequence>
<evidence type="ECO:0000313" key="1">
    <source>
        <dbReference type="EMBL" id="KAI3814538.1"/>
    </source>
</evidence>
<dbReference type="Proteomes" id="UP001056120">
    <property type="component" value="Linkage Group LG05"/>
</dbReference>
<gene>
    <name evidence="1" type="ORF">L1987_14178</name>
</gene>
<evidence type="ECO:0000313" key="2">
    <source>
        <dbReference type="Proteomes" id="UP001056120"/>
    </source>
</evidence>
<reference evidence="1 2" key="2">
    <citation type="journal article" date="2022" name="Mol. Ecol. Resour.">
        <title>The genomes of chicory, endive, great burdock and yacon provide insights into Asteraceae paleo-polyploidization history and plant inulin production.</title>
        <authorList>
            <person name="Fan W."/>
            <person name="Wang S."/>
            <person name="Wang H."/>
            <person name="Wang A."/>
            <person name="Jiang F."/>
            <person name="Liu H."/>
            <person name="Zhao H."/>
            <person name="Xu D."/>
            <person name="Zhang Y."/>
        </authorList>
    </citation>
    <scope>NUCLEOTIDE SEQUENCE [LARGE SCALE GENOMIC DNA]</scope>
    <source>
        <strain evidence="2">cv. Yunnan</strain>
        <tissue evidence="1">Leaves</tissue>
    </source>
</reference>